<protein>
    <submittedName>
        <fullName evidence="2">Uncharacterized protein</fullName>
    </submittedName>
</protein>
<feature type="transmembrane region" description="Helical" evidence="1">
    <location>
        <begin position="7"/>
        <end position="27"/>
    </location>
</feature>
<evidence type="ECO:0000313" key="2">
    <source>
        <dbReference type="EMBL" id="QHU32923.1"/>
    </source>
</evidence>
<reference evidence="2" key="1">
    <citation type="journal article" date="2020" name="Nature">
        <title>Giant virus diversity and host interactions through global metagenomics.</title>
        <authorList>
            <person name="Schulz F."/>
            <person name="Roux S."/>
            <person name="Paez-Espino D."/>
            <person name="Jungbluth S."/>
            <person name="Walsh D.A."/>
            <person name="Denef V.J."/>
            <person name="McMahon K.D."/>
            <person name="Konstantinidis K.T."/>
            <person name="Eloe-Fadrosh E.A."/>
            <person name="Kyrpides N.C."/>
            <person name="Woyke T."/>
        </authorList>
    </citation>
    <scope>NUCLEOTIDE SEQUENCE</scope>
    <source>
        <strain evidence="2">GVMAG-S-1014582-52</strain>
    </source>
</reference>
<dbReference type="AlphaFoldDB" id="A0A6C0LR74"/>
<sequence>MPSKINIIIIVIILIIYIGPIVLDYYLEYNVRVQEFNSQYHKTECKVLSTNIVINNCFEHDNKILKCYSGYIYIKYTLINTSCVNNILLAYSNKSLEDNVEKQLLYMFPINSSFSCFYRKSDINIVGTNYVTNILYDPTGMEPYLFFIILYGLLSPLYLFVICLCYYTCKQMCCKNDEIIY</sequence>
<dbReference type="EMBL" id="MN740556">
    <property type="protein sequence ID" value="QHU32923.1"/>
    <property type="molecule type" value="Genomic_DNA"/>
</dbReference>
<proteinExistence type="predicted"/>
<keyword evidence="1" id="KW-1133">Transmembrane helix</keyword>
<evidence type="ECO:0000256" key="1">
    <source>
        <dbReference type="SAM" id="Phobius"/>
    </source>
</evidence>
<accession>A0A6C0LR74</accession>
<feature type="transmembrane region" description="Helical" evidence="1">
    <location>
        <begin position="144"/>
        <end position="167"/>
    </location>
</feature>
<keyword evidence="1" id="KW-0812">Transmembrane</keyword>
<organism evidence="2">
    <name type="scientific">viral metagenome</name>
    <dbReference type="NCBI Taxonomy" id="1070528"/>
    <lineage>
        <taxon>unclassified sequences</taxon>
        <taxon>metagenomes</taxon>
        <taxon>organismal metagenomes</taxon>
    </lineage>
</organism>
<keyword evidence="1" id="KW-0472">Membrane</keyword>
<name>A0A6C0LR74_9ZZZZ</name>